<dbReference type="RefSeq" id="WP_072401021.1">
    <property type="nucleotide sequence ID" value="NZ_FPKV01000002.1"/>
</dbReference>
<name>A0A1K2IGF3_9FLAO</name>
<dbReference type="Proteomes" id="UP000182544">
    <property type="component" value="Unassembled WGS sequence"/>
</dbReference>
<reference evidence="1 2" key="1">
    <citation type="submission" date="2016-10" db="EMBL/GenBank/DDBJ databases">
        <authorList>
            <person name="de Groot N.N."/>
        </authorList>
    </citation>
    <scope>NUCLEOTIDE SEQUENCE [LARGE SCALE GENOMIC DNA]</scope>
    <source>
        <strain evidence="1 2">DSM 18180</strain>
    </source>
</reference>
<gene>
    <name evidence="1" type="ORF">SAMN05428642_1022</name>
</gene>
<sequence>MTINEFNILSFENKYEIATYKGLFLYNYVTKEEVYDCYSFDTFSVEIVYDDESAIIEIRSFENGEMINNFSGRIELM</sequence>
<proteinExistence type="predicted"/>
<dbReference type="EMBL" id="FPKV01000002">
    <property type="protein sequence ID" value="SFZ91328.1"/>
    <property type="molecule type" value="Genomic_DNA"/>
</dbReference>
<organism evidence="1 2">
    <name type="scientific">Flaviramulus basaltis</name>
    <dbReference type="NCBI Taxonomy" id="369401"/>
    <lineage>
        <taxon>Bacteria</taxon>
        <taxon>Pseudomonadati</taxon>
        <taxon>Bacteroidota</taxon>
        <taxon>Flavobacteriia</taxon>
        <taxon>Flavobacteriales</taxon>
        <taxon>Flavobacteriaceae</taxon>
        <taxon>Flaviramulus</taxon>
    </lineage>
</organism>
<protein>
    <submittedName>
        <fullName evidence="1">Uncharacterized protein</fullName>
    </submittedName>
</protein>
<accession>A0A1K2IGF3</accession>
<evidence type="ECO:0000313" key="1">
    <source>
        <dbReference type="EMBL" id="SFZ91328.1"/>
    </source>
</evidence>
<dbReference type="OrthoDB" id="961510at2"/>
<dbReference type="STRING" id="369401.SAMN05428642_1022"/>
<keyword evidence="2" id="KW-1185">Reference proteome</keyword>
<dbReference type="AlphaFoldDB" id="A0A1K2IGF3"/>
<evidence type="ECO:0000313" key="2">
    <source>
        <dbReference type="Proteomes" id="UP000182544"/>
    </source>
</evidence>